<dbReference type="InterPro" id="IPR043917">
    <property type="entry name" value="DUF5753"/>
</dbReference>
<name>A0ABS5KKG7_9ACTN</name>
<organism evidence="2 3">
    <name type="scientific">Catenulispora pinistramenti</name>
    <dbReference type="NCBI Taxonomy" id="2705254"/>
    <lineage>
        <taxon>Bacteria</taxon>
        <taxon>Bacillati</taxon>
        <taxon>Actinomycetota</taxon>
        <taxon>Actinomycetes</taxon>
        <taxon>Catenulisporales</taxon>
        <taxon>Catenulisporaceae</taxon>
        <taxon>Catenulispora</taxon>
    </lineage>
</organism>
<accession>A0ABS5KKG7</accession>
<gene>
    <name evidence="2" type="ORF">KGQ19_04600</name>
</gene>
<comment type="caution">
    <text evidence="2">The sequence shown here is derived from an EMBL/GenBank/DDBJ whole genome shotgun (WGS) entry which is preliminary data.</text>
</comment>
<dbReference type="EMBL" id="JAAFYZ010000010">
    <property type="protein sequence ID" value="MBS2546141.1"/>
    <property type="molecule type" value="Genomic_DNA"/>
</dbReference>
<dbReference type="RefSeq" id="WP_212007793.1">
    <property type="nucleotide sequence ID" value="NZ_JAAFYZ010000010.1"/>
</dbReference>
<evidence type="ECO:0000313" key="2">
    <source>
        <dbReference type="EMBL" id="MBS2546141.1"/>
    </source>
</evidence>
<evidence type="ECO:0000259" key="1">
    <source>
        <dbReference type="Pfam" id="PF19054"/>
    </source>
</evidence>
<protein>
    <recommendedName>
        <fullName evidence="1">DUF5753 domain-containing protein</fullName>
    </recommendedName>
</protein>
<sequence>MATMTDGTAPTQQKLLDEETAGHIFKNFAPAVIPGKYQTHAYATTRLTEARDLLDLPDTVAQTVDLRMARRQLIDDTDRSFHAIIAEHVLYGATADSDVMTEQLEHLLVLADKPNVRLGILPIRARVMASPMSHIDIVDDSTVSIETMAVTYQITDAPEVAMYLGMFDTYAQASVYGDQARSLIQQASS</sequence>
<dbReference type="Proteomes" id="UP000730482">
    <property type="component" value="Unassembled WGS sequence"/>
</dbReference>
<proteinExistence type="predicted"/>
<reference evidence="2 3" key="1">
    <citation type="submission" date="2020-02" db="EMBL/GenBank/DDBJ databases">
        <title>Acidophilic actinobacteria isolated from forest soil.</title>
        <authorList>
            <person name="Golinska P."/>
        </authorList>
    </citation>
    <scope>NUCLEOTIDE SEQUENCE [LARGE SCALE GENOMIC DNA]</scope>
    <source>
        <strain evidence="2 3">NL8</strain>
    </source>
</reference>
<keyword evidence="3" id="KW-1185">Reference proteome</keyword>
<dbReference type="Pfam" id="PF19054">
    <property type="entry name" value="DUF5753"/>
    <property type="match status" value="1"/>
</dbReference>
<feature type="domain" description="DUF5753" evidence="1">
    <location>
        <begin position="14"/>
        <end position="186"/>
    </location>
</feature>
<evidence type="ECO:0000313" key="3">
    <source>
        <dbReference type="Proteomes" id="UP000730482"/>
    </source>
</evidence>